<reference evidence="1 2" key="1">
    <citation type="journal article" date="2008" name="Genome Res.">
        <title>Genome sequence of the beta-rhizobium Cupriavidus taiwanensis and comparative genomics of rhizobia.</title>
        <authorList>
            <person name="Amadou C."/>
            <person name="Pascal G."/>
            <person name="Mangenot S."/>
            <person name="Glew M."/>
            <person name="Bontemps C."/>
            <person name="Capela D."/>
            <person name="Carrere S."/>
            <person name="Cruveiller S."/>
            <person name="Dossat C."/>
            <person name="Lajus A."/>
            <person name="Marchetti M."/>
            <person name="Poinsot V."/>
            <person name="Rouy Z."/>
            <person name="Servin B."/>
            <person name="Saad M."/>
            <person name="Schenowitz C."/>
            <person name="Barbe V."/>
            <person name="Batut J."/>
            <person name="Medigue C."/>
            <person name="Masson-Boivin C."/>
        </authorList>
    </citation>
    <scope>NUCLEOTIDE SEQUENCE [LARGE SCALE GENOMIC DNA]</scope>
    <source>
        <strain evidence="2">DSM 17343 / BCRC 17206 / CCUG 44338 / CIP 107171 / LMG 19424 / R1</strain>
    </source>
</reference>
<sequence length="70" mass="7636">MSTSAACLGGDNHFVRRSDKHLGRWRELGGGVAAGEFPPPAAPSWPGSTMADRINKRSVHVWNPYYRPTG</sequence>
<proteinExistence type="predicted"/>
<dbReference type="BioCyc" id="CTAI977880:RALTA_RS29920-MONOMER"/>
<geneLocation type="plasmid" evidence="1 2">
    <name>pRALTA</name>
</geneLocation>
<organism evidence="1 2">
    <name type="scientific">Cupriavidus taiwanensis (strain DSM 17343 / BCRC 17206 / CCUG 44338 / CIP 107171 / LMG 19424 / R1)</name>
    <name type="common">Ralstonia taiwanensis (strain LMG 19424)</name>
    <dbReference type="NCBI Taxonomy" id="977880"/>
    <lineage>
        <taxon>Bacteria</taxon>
        <taxon>Pseudomonadati</taxon>
        <taxon>Pseudomonadota</taxon>
        <taxon>Betaproteobacteria</taxon>
        <taxon>Burkholderiales</taxon>
        <taxon>Burkholderiaceae</taxon>
        <taxon>Cupriavidus</taxon>
    </lineage>
</organism>
<dbReference type="KEGG" id="cti:pRALTA_0513"/>
<keyword evidence="1" id="KW-0614">Plasmid</keyword>
<keyword evidence="2" id="KW-1185">Reference proteome</keyword>
<name>B2AJA2_CUPTR</name>
<evidence type="ECO:0000313" key="2">
    <source>
        <dbReference type="Proteomes" id="UP000001692"/>
    </source>
</evidence>
<gene>
    <name evidence="1" type="ordered locus">pRALTA_0513</name>
</gene>
<accession>B2AJA2</accession>
<dbReference type="HOGENOM" id="CLU_2751001_0_0_4"/>
<dbReference type="AlphaFoldDB" id="B2AJA2"/>
<dbReference type="EMBL" id="CU633751">
    <property type="protein sequence ID" value="CAP64154.1"/>
    <property type="molecule type" value="Genomic_DNA"/>
</dbReference>
<evidence type="ECO:0000313" key="1">
    <source>
        <dbReference type="EMBL" id="CAP64154.1"/>
    </source>
</evidence>
<dbReference type="Proteomes" id="UP000001692">
    <property type="component" value="Plasmid pRALTA"/>
</dbReference>
<protein>
    <submittedName>
        <fullName evidence="1">Uncharacterized protein</fullName>
    </submittedName>
</protein>